<protein>
    <submittedName>
        <fullName evidence="1">Uncharacterized protein</fullName>
    </submittedName>
</protein>
<accession>A0A0C7NNX9</accession>
<gene>
    <name evidence="1" type="ORF">DTL3_0286</name>
</gene>
<dbReference type="HOGENOM" id="CLU_1432977_0_0_0"/>
<keyword evidence="2" id="KW-1185">Reference proteome</keyword>
<dbReference type="KEGG" id="dtn:DTL3_0286"/>
<dbReference type="InterPro" id="IPR033469">
    <property type="entry name" value="CYTH-like_dom_sf"/>
</dbReference>
<dbReference type="AlphaFoldDB" id="A0A0C7NNX9"/>
<name>A0A0C7NNX9_DEFTU</name>
<dbReference type="Proteomes" id="UP000032809">
    <property type="component" value="Chromosome I"/>
</dbReference>
<reference evidence="2" key="1">
    <citation type="submission" date="2014-11" db="EMBL/GenBank/DDBJ databases">
        <authorList>
            <person name="Wibberg D."/>
        </authorList>
    </citation>
    <scope>NUCLEOTIDE SEQUENCE [LARGE SCALE GENOMIC DNA]</scope>
    <source>
        <strain evidence="2">L3</strain>
    </source>
</reference>
<dbReference type="EMBL" id="LN824141">
    <property type="protein sequence ID" value="CEP77617.1"/>
    <property type="molecule type" value="Genomic_DNA"/>
</dbReference>
<organism evidence="1 2">
    <name type="scientific">Defluviitoga tunisiensis</name>
    <dbReference type="NCBI Taxonomy" id="1006576"/>
    <lineage>
        <taxon>Bacteria</taxon>
        <taxon>Thermotogati</taxon>
        <taxon>Thermotogota</taxon>
        <taxon>Thermotogae</taxon>
        <taxon>Petrotogales</taxon>
        <taxon>Petrotogaceae</taxon>
        <taxon>Defluviitoga</taxon>
    </lineage>
</organism>
<evidence type="ECO:0000313" key="1">
    <source>
        <dbReference type="EMBL" id="CEP77617.1"/>
    </source>
</evidence>
<dbReference type="SUPFAM" id="SSF55154">
    <property type="entry name" value="CYTH-like phosphatases"/>
    <property type="match status" value="1"/>
</dbReference>
<dbReference type="OrthoDB" id="48087at2"/>
<sequence>MILEKEKKYRIKSQYVFNKLVSRSLCRALIVQWYDNAGLRTRLEKLSDNEIWTLNYKKELTKGIREEEERTIEKSHVNVEDLKCQRMVMKHRYLLNKDPEIVIDELLNPNNCINYKKDLKEIKYLLEIEEKTINIDLDSYLKDFLGELYFGLEDLTYKEGYNNSDFAGEYVCEWDALWKYINSKIL</sequence>
<evidence type="ECO:0000313" key="2">
    <source>
        <dbReference type="Proteomes" id="UP000032809"/>
    </source>
</evidence>
<dbReference type="Gene3D" id="2.40.320.10">
    <property type="entry name" value="Hypothetical Protein Pfu-838710-001"/>
    <property type="match status" value="1"/>
</dbReference>
<proteinExistence type="predicted"/>
<dbReference type="STRING" id="1006576.DTL3_0286"/>
<dbReference type="RefSeq" id="WP_045087211.1">
    <property type="nucleotide sequence ID" value="NZ_LN824141.1"/>
</dbReference>